<accession>A0ABD3NYF1</accession>
<organism evidence="1 2">
    <name type="scientific">Cyclotella cryptica</name>
    <dbReference type="NCBI Taxonomy" id="29204"/>
    <lineage>
        <taxon>Eukaryota</taxon>
        <taxon>Sar</taxon>
        <taxon>Stramenopiles</taxon>
        <taxon>Ochrophyta</taxon>
        <taxon>Bacillariophyta</taxon>
        <taxon>Coscinodiscophyceae</taxon>
        <taxon>Thalassiosirophycidae</taxon>
        <taxon>Stephanodiscales</taxon>
        <taxon>Stephanodiscaceae</taxon>
        <taxon>Cyclotella</taxon>
    </lineage>
</organism>
<dbReference type="SUPFAM" id="SSF54637">
    <property type="entry name" value="Thioesterase/thiol ester dehydrase-isomerase"/>
    <property type="match status" value="1"/>
</dbReference>
<dbReference type="EMBL" id="JABMIG020000350">
    <property type="protein sequence ID" value="KAL3780427.1"/>
    <property type="molecule type" value="Genomic_DNA"/>
</dbReference>
<dbReference type="Gene3D" id="3.10.129.10">
    <property type="entry name" value="Hotdog Thioesterase"/>
    <property type="match status" value="1"/>
</dbReference>
<protein>
    <recommendedName>
        <fullName evidence="3">Thioesterase</fullName>
    </recommendedName>
</protein>
<dbReference type="InterPro" id="IPR051490">
    <property type="entry name" value="THEM6_lcsJ_thioesterase"/>
</dbReference>
<dbReference type="AlphaFoldDB" id="A0ABD3NYF1"/>
<dbReference type="Pfam" id="PF13279">
    <property type="entry name" value="4HBT_2"/>
    <property type="match status" value="1"/>
</dbReference>
<gene>
    <name evidence="1" type="ORF">HJC23_004364</name>
</gene>
<proteinExistence type="predicted"/>
<dbReference type="CDD" id="cd00586">
    <property type="entry name" value="4HBT"/>
    <property type="match status" value="1"/>
</dbReference>
<dbReference type="PANTHER" id="PTHR12475:SF4">
    <property type="entry name" value="PROTEIN THEM6"/>
    <property type="match status" value="1"/>
</dbReference>
<dbReference type="InterPro" id="IPR029069">
    <property type="entry name" value="HotDog_dom_sf"/>
</dbReference>
<dbReference type="PANTHER" id="PTHR12475">
    <property type="match status" value="1"/>
</dbReference>
<keyword evidence="2" id="KW-1185">Reference proteome</keyword>
<evidence type="ECO:0008006" key="3">
    <source>
        <dbReference type="Google" id="ProtNLM"/>
    </source>
</evidence>
<sequence length="225" mass="25604">MGIVHIPRTFAAIAKGYWKRRTSPLSDHEKSLIGLGFQQPPYVYTSRAGLFDVDLMFHMNNASYLTHAELARWEWSSFGGILDANLRSRSYFIVTASMIRFRREIPPLRRFDIETRIGGIDERNLWVYQTFHNFSDGASENNASSERGKILAQVFTQAVITKKGKVINPRGWIEEHFPATKESLDALSVSAGDAASLFDEKAARFKHLEEALRRSASLYDEESVK</sequence>
<name>A0ABD3NYF1_9STRA</name>
<reference evidence="1 2" key="1">
    <citation type="journal article" date="2020" name="G3 (Bethesda)">
        <title>Improved Reference Genome for Cyclotella cryptica CCMP332, a Model for Cell Wall Morphogenesis, Salinity Adaptation, and Lipid Production in Diatoms (Bacillariophyta).</title>
        <authorList>
            <person name="Roberts W.R."/>
            <person name="Downey K.M."/>
            <person name="Ruck E.C."/>
            <person name="Traller J.C."/>
            <person name="Alverson A.J."/>
        </authorList>
    </citation>
    <scope>NUCLEOTIDE SEQUENCE [LARGE SCALE GENOMIC DNA]</scope>
    <source>
        <strain evidence="1 2">CCMP332</strain>
    </source>
</reference>
<comment type="caution">
    <text evidence="1">The sequence shown here is derived from an EMBL/GenBank/DDBJ whole genome shotgun (WGS) entry which is preliminary data.</text>
</comment>
<dbReference type="Proteomes" id="UP001516023">
    <property type="component" value="Unassembled WGS sequence"/>
</dbReference>
<evidence type="ECO:0000313" key="2">
    <source>
        <dbReference type="Proteomes" id="UP001516023"/>
    </source>
</evidence>
<evidence type="ECO:0000313" key="1">
    <source>
        <dbReference type="EMBL" id="KAL3780427.1"/>
    </source>
</evidence>